<dbReference type="InterPro" id="IPR011050">
    <property type="entry name" value="Pectin_lyase_fold/virulence"/>
</dbReference>
<dbReference type="EMBL" id="JBHMEW010000049">
    <property type="protein sequence ID" value="MFB9211465.1"/>
    <property type="molecule type" value="Genomic_DNA"/>
</dbReference>
<sequence length="1052" mass="119454">MRIINLNMLSNRKNTGNWVSPYFVFWVIFSLMATSIQARQEQTKPISYSQGQLQYEAQEDGDRIPDFSYCGYLASEMAIPTIPVKVVLSSDNEDATEKIQAALDYVGTLPKDEFGFRGAVLLGQGTFKVGGQLQLNASGVVLRGSGQGEQGTILLGTGTTRETLIRVLGEDDRQWGDTLKISDEYVSVNATSFKLESSNKLKEGNQVAVVRPSTQEWIDKLEMNEFGGETGWVGWKLGDHTLRWERKIKAINGNEVELDVPITNSIDEQFGGGYLVTYDWPGRIEKVGVENLTLKSTYDQENPKDEAHRWSAISLENVQDAWVRQIEFKHFAGSAVAIYKTGRRVTVEDCQSLSPVSEIAGERRNSFFTEGQQTLFQRCYSEYGYHDFSTGLAVAGPNAFVQCKAYLPHNFSGAQQGWASGILFDVVRIDGHALKFYNREQEGRGAGWTAANSMFWQCNAAKIENYNPPTAQNWAVGVWAQFSGDGYWGEVNNHVNPRSLFYAQLEERLGILPLEPYLMPVGSEPSTSPTLEQARELTILAREELLTLEEWVALAPERNPISIEHENAKTLADLPINRYGKEIDISQEQIEIVNGRLIWDGKLLTGKTQTVQWWRGSIRPREVGRARPHVTRFVPGRYGKGYTDYIPDVVKSLKNNGAVALDHNYGLWYDRRRDDHERVRRMDPDVWPPFYEQPFARSGKGEAWDRLSKYDLTKYNTWYWSRLKQFADQAEDEGILLMHQNYFQHNILEAGAHWADSPWRPANNINHTGFPEPAPYAGDKRIFLDEQFYDINHPVRRELHRLFIRQCMENFAENSNVLQFTSAEYTGPLHFVEFWLDVIQEWQQEKGQDALIALSTTKDVQDAILADEKRNDLVDVIDIRYWHPSEDGDYAPQGGKHLAPRQHARKMRQGKETPGSVYEGVLRYRKLFPDKAVIYSTHAAGGLGWPVLFAGGSLPSLPEIDVEGFKESLATFRPVDSKGSNWKMENQNGEQLIYSRGNAKLDLELSGSRSRLEAYIINPESGKLEERTSLRGSRSKTLDLPDEGGWVVYIKK</sequence>
<keyword evidence="3" id="KW-1185">Reference proteome</keyword>
<name>A0ABV5J5H9_9BACT</name>
<dbReference type="Gene3D" id="2.160.20.10">
    <property type="entry name" value="Single-stranded right-handed beta-helix, Pectin lyase-like"/>
    <property type="match status" value="1"/>
</dbReference>
<dbReference type="Pfam" id="PF19815">
    <property type="entry name" value="DUF6298"/>
    <property type="match status" value="1"/>
</dbReference>
<dbReference type="Proteomes" id="UP001589654">
    <property type="component" value="Unassembled WGS sequence"/>
</dbReference>
<comment type="caution">
    <text evidence="2">The sequence shown here is derived from an EMBL/GenBank/DDBJ whole genome shotgun (WGS) entry which is preliminary data.</text>
</comment>
<dbReference type="SUPFAM" id="SSF51126">
    <property type="entry name" value="Pectin lyase-like"/>
    <property type="match status" value="1"/>
</dbReference>
<proteinExistence type="predicted"/>
<accession>A0ABV5J5H9</accession>
<dbReference type="RefSeq" id="WP_290247758.1">
    <property type="nucleotide sequence ID" value="NZ_JAUFQT010000001.1"/>
</dbReference>
<protein>
    <submittedName>
        <fullName evidence="2">DUF6298 domain-containing protein</fullName>
    </submittedName>
</protein>
<evidence type="ECO:0000313" key="3">
    <source>
        <dbReference type="Proteomes" id="UP001589654"/>
    </source>
</evidence>
<dbReference type="InterPro" id="IPR012334">
    <property type="entry name" value="Pectin_lyas_fold"/>
</dbReference>
<gene>
    <name evidence="2" type="ORF">ACFFUR_06595</name>
</gene>
<dbReference type="InterPro" id="IPR046265">
    <property type="entry name" value="DUF6298"/>
</dbReference>
<evidence type="ECO:0000313" key="2">
    <source>
        <dbReference type="EMBL" id="MFB9211465.1"/>
    </source>
</evidence>
<organism evidence="2 3">
    <name type="scientific">Echinicola jeungdonensis</name>
    <dbReference type="NCBI Taxonomy" id="709343"/>
    <lineage>
        <taxon>Bacteria</taxon>
        <taxon>Pseudomonadati</taxon>
        <taxon>Bacteroidota</taxon>
        <taxon>Cytophagia</taxon>
        <taxon>Cytophagales</taxon>
        <taxon>Cyclobacteriaceae</taxon>
        <taxon>Echinicola</taxon>
    </lineage>
</organism>
<feature type="domain" description="DUF6298" evidence="1">
    <location>
        <begin position="486"/>
        <end position="970"/>
    </location>
</feature>
<evidence type="ECO:0000259" key="1">
    <source>
        <dbReference type="Pfam" id="PF19815"/>
    </source>
</evidence>
<reference evidence="2 3" key="1">
    <citation type="submission" date="2024-09" db="EMBL/GenBank/DDBJ databases">
        <authorList>
            <person name="Sun Q."/>
            <person name="Mori K."/>
        </authorList>
    </citation>
    <scope>NUCLEOTIDE SEQUENCE [LARGE SCALE GENOMIC DNA]</scope>
    <source>
        <strain evidence="2 3">CECT 7682</strain>
    </source>
</reference>